<sequence>MLVIFALRYIIRVTIALVLVNLKDIHDLMQNPQHILWLFLLFMVIGLVIVLCVAVPKYFTTKYALTDTAFILRSGVFRRKMLHINYANIQTVQNSQWFFYKPFKVATLTVETAAHAGDEPEVKLDAVPQSLVNELKARQQAAQHLTADTAAHLMQQTATAAAHDDSGAAMADSDATFAALQAALNRQHERPVTKLAQTYAHTLDIKELLAFAFTSLGFISTILLLLSGLSYLDRVPWLEHWLESHVSHLPVYLLVVAVASVFGAGILISLFMTLARYWHFTIHFDGETVTTEKGLFQTNHIAAPARRIQAVRFQQNIIRGLLKKGTAQVILASAVGKADEDNDLVLYPMLPASDVWARLHRVVAWLPSTQPALQQFTTGTFAMIRNAIWFPFLVALALTYFFHWLGAIAFLWPLLCIGFGFFASHARGFAISDKILFMTTGSMFVRSDFAVARNHVQSVDIHQSWWMAKTHLVHVEVHVRKGNGDESITLRYVPEAVGRSVYAWYLGPAALVHRTAAE</sequence>
<evidence type="ECO:0000256" key="1">
    <source>
        <dbReference type="SAM" id="Phobius"/>
    </source>
</evidence>
<evidence type="ECO:0000313" key="4">
    <source>
        <dbReference type="Proteomes" id="UP000051679"/>
    </source>
</evidence>
<dbReference type="Proteomes" id="UP000051679">
    <property type="component" value="Unassembled WGS sequence"/>
</dbReference>
<keyword evidence="1" id="KW-1133">Transmembrane helix</keyword>
<feature type="domain" description="YdbS-like PH" evidence="2">
    <location>
        <begin position="58"/>
        <end position="137"/>
    </location>
</feature>
<feature type="transmembrane region" description="Helical" evidence="1">
    <location>
        <begin position="411"/>
        <end position="430"/>
    </location>
</feature>
<keyword evidence="4" id="KW-1185">Reference proteome</keyword>
<gene>
    <name evidence="3" type="ORF">FC18_GL000106</name>
</gene>
<protein>
    <recommendedName>
        <fullName evidence="2">YdbS-like PH domain-containing protein</fullName>
    </recommendedName>
</protein>
<feature type="domain" description="YdbS-like PH" evidence="2">
    <location>
        <begin position="277"/>
        <end position="354"/>
    </location>
</feature>
<proteinExistence type="predicted"/>
<feature type="transmembrane region" description="Helical" evidence="1">
    <location>
        <begin position="5"/>
        <end position="22"/>
    </location>
</feature>
<dbReference type="InterPro" id="IPR005182">
    <property type="entry name" value="YdbS-like_PH"/>
</dbReference>
<accession>A0A0R1ZMI7</accession>
<comment type="caution">
    <text evidence="3">The sequence shown here is derived from an EMBL/GenBank/DDBJ whole genome shotgun (WGS) entry which is preliminary data.</text>
</comment>
<dbReference type="InterPro" id="IPR014529">
    <property type="entry name" value="UCP026631"/>
</dbReference>
<dbReference type="AlphaFoldDB" id="A0A0R1ZMI7"/>
<dbReference type="EMBL" id="AYYO01000006">
    <property type="protein sequence ID" value="KRM56272.1"/>
    <property type="molecule type" value="Genomic_DNA"/>
</dbReference>
<dbReference type="PATRIC" id="fig|1291052.5.peg.107"/>
<dbReference type="PANTHER" id="PTHR34473:SF2">
    <property type="entry name" value="UPF0699 TRANSMEMBRANE PROTEIN YDBT"/>
    <property type="match status" value="1"/>
</dbReference>
<keyword evidence="1" id="KW-0812">Transmembrane</keyword>
<evidence type="ECO:0000259" key="2">
    <source>
        <dbReference type="Pfam" id="PF03703"/>
    </source>
</evidence>
<dbReference type="PIRSF" id="PIRSF026631">
    <property type="entry name" value="UCP026631"/>
    <property type="match status" value="1"/>
</dbReference>
<keyword evidence="1" id="KW-0472">Membrane</keyword>
<organism evidence="3 4">
    <name type="scientific">Lacticaseibacillus sharpeae JCM 1186 = DSM 20505</name>
    <dbReference type="NCBI Taxonomy" id="1291052"/>
    <lineage>
        <taxon>Bacteria</taxon>
        <taxon>Bacillati</taxon>
        <taxon>Bacillota</taxon>
        <taxon>Bacilli</taxon>
        <taxon>Lactobacillales</taxon>
        <taxon>Lactobacillaceae</taxon>
        <taxon>Lacticaseibacillus</taxon>
    </lineage>
</organism>
<dbReference type="PANTHER" id="PTHR34473">
    <property type="entry name" value="UPF0699 TRANSMEMBRANE PROTEIN YDBS"/>
    <property type="match status" value="1"/>
</dbReference>
<dbReference type="Pfam" id="PF03703">
    <property type="entry name" value="bPH_2"/>
    <property type="match status" value="3"/>
</dbReference>
<feature type="domain" description="YdbS-like PH" evidence="2">
    <location>
        <begin position="427"/>
        <end position="505"/>
    </location>
</feature>
<feature type="transmembrane region" description="Helical" evidence="1">
    <location>
        <begin position="387"/>
        <end position="405"/>
    </location>
</feature>
<feature type="transmembrane region" description="Helical" evidence="1">
    <location>
        <begin position="251"/>
        <end position="274"/>
    </location>
</feature>
<reference evidence="3 4" key="1">
    <citation type="journal article" date="2015" name="Genome Announc.">
        <title>Expanding the biotechnology potential of lactobacilli through comparative genomics of 213 strains and associated genera.</title>
        <authorList>
            <person name="Sun Z."/>
            <person name="Harris H.M."/>
            <person name="McCann A."/>
            <person name="Guo C."/>
            <person name="Argimon S."/>
            <person name="Zhang W."/>
            <person name="Yang X."/>
            <person name="Jeffery I.B."/>
            <person name="Cooney J.C."/>
            <person name="Kagawa T.F."/>
            <person name="Liu W."/>
            <person name="Song Y."/>
            <person name="Salvetti E."/>
            <person name="Wrobel A."/>
            <person name="Rasinkangas P."/>
            <person name="Parkhill J."/>
            <person name="Rea M.C."/>
            <person name="O'Sullivan O."/>
            <person name="Ritari J."/>
            <person name="Douillard F.P."/>
            <person name="Paul Ross R."/>
            <person name="Yang R."/>
            <person name="Briner A.E."/>
            <person name="Felis G.E."/>
            <person name="de Vos W.M."/>
            <person name="Barrangou R."/>
            <person name="Klaenhammer T.R."/>
            <person name="Caufield P.W."/>
            <person name="Cui Y."/>
            <person name="Zhang H."/>
            <person name="O'Toole P.W."/>
        </authorList>
    </citation>
    <scope>NUCLEOTIDE SEQUENCE [LARGE SCALE GENOMIC DNA]</scope>
    <source>
        <strain evidence="3 4">DSM 20505</strain>
    </source>
</reference>
<evidence type="ECO:0000313" key="3">
    <source>
        <dbReference type="EMBL" id="KRM56272.1"/>
    </source>
</evidence>
<feature type="transmembrane region" description="Helical" evidence="1">
    <location>
        <begin position="208"/>
        <end position="231"/>
    </location>
</feature>
<name>A0A0R1ZMI7_9LACO</name>
<feature type="transmembrane region" description="Helical" evidence="1">
    <location>
        <begin position="34"/>
        <end position="55"/>
    </location>
</feature>
<dbReference type="STRING" id="1291052.FC18_GL000106"/>